<dbReference type="EMBL" id="CACRSY010000012">
    <property type="protein sequence ID" value="VYT08847.1"/>
    <property type="molecule type" value="Genomic_DNA"/>
</dbReference>
<organism evidence="4">
    <name type="scientific">Blautia hansenii</name>
    <name type="common">Ruminococcus hansenii</name>
    <dbReference type="NCBI Taxonomy" id="1322"/>
    <lineage>
        <taxon>Bacteria</taxon>
        <taxon>Bacillati</taxon>
        <taxon>Bacillota</taxon>
        <taxon>Clostridia</taxon>
        <taxon>Lachnospirales</taxon>
        <taxon>Lachnospiraceae</taxon>
        <taxon>Blautia</taxon>
    </lineage>
</organism>
<dbReference type="EC" id="3.5.1.104" evidence="4"/>
<feature type="domain" description="NodB homology" evidence="3">
    <location>
        <begin position="37"/>
        <end position="211"/>
    </location>
</feature>
<reference evidence="4" key="1">
    <citation type="submission" date="2019-11" db="EMBL/GenBank/DDBJ databases">
        <authorList>
            <person name="Feng L."/>
        </authorList>
    </citation>
    <scope>NUCLEOTIDE SEQUENCE</scope>
    <source>
        <strain evidence="4">BhanseniiLFYP23</strain>
    </source>
</reference>
<accession>A0A6N2TU91</accession>
<evidence type="ECO:0000313" key="4">
    <source>
        <dbReference type="EMBL" id="VYT08847.1"/>
    </source>
</evidence>
<dbReference type="GO" id="GO:0016020">
    <property type="term" value="C:membrane"/>
    <property type="evidence" value="ECO:0007669"/>
    <property type="project" value="TreeGrafter"/>
</dbReference>
<dbReference type="GO" id="GO:0016810">
    <property type="term" value="F:hydrolase activity, acting on carbon-nitrogen (but not peptide) bonds"/>
    <property type="evidence" value="ECO:0007669"/>
    <property type="project" value="InterPro"/>
</dbReference>
<dbReference type="Pfam" id="PF01522">
    <property type="entry name" value="Polysacc_deac_1"/>
    <property type="match status" value="1"/>
</dbReference>
<dbReference type="PANTHER" id="PTHR10587">
    <property type="entry name" value="GLYCOSYL TRANSFERASE-RELATED"/>
    <property type="match status" value="1"/>
</dbReference>
<dbReference type="Gene3D" id="3.20.20.370">
    <property type="entry name" value="Glycoside hydrolase/deacetylase"/>
    <property type="match status" value="1"/>
</dbReference>
<evidence type="ECO:0000259" key="3">
    <source>
        <dbReference type="PROSITE" id="PS51677"/>
    </source>
</evidence>
<dbReference type="CDD" id="cd10954">
    <property type="entry name" value="CE4_CtAXE_like"/>
    <property type="match status" value="1"/>
</dbReference>
<dbReference type="GO" id="GO:0005975">
    <property type="term" value="P:carbohydrate metabolic process"/>
    <property type="evidence" value="ECO:0007669"/>
    <property type="project" value="InterPro"/>
</dbReference>
<evidence type="ECO:0000256" key="1">
    <source>
        <dbReference type="ARBA" id="ARBA00022723"/>
    </source>
</evidence>
<keyword evidence="1" id="KW-0479">Metal-binding</keyword>
<dbReference type="AlphaFoldDB" id="A0A6N2TU91"/>
<dbReference type="InterPro" id="IPR002509">
    <property type="entry name" value="NODB_dom"/>
</dbReference>
<dbReference type="InterPro" id="IPR011330">
    <property type="entry name" value="Glyco_hydro/deAcase_b/a-brl"/>
</dbReference>
<sequence length="219" mass="24853">MKKIGLLLAFLAVFLIGKQGMEQAVETVNELSDEEHPEIALTFDDGPHEVYTGQLLDGLKERGVQVTFFLIGQNIEGKEDVVKRMKAEGHLIGNHTYHHVNLKEISEKKAEEEVQMTCNKIYDTAGICTSFVRPPFGEWKKNLDFDITMIPVSWNVDSLDWTTENVDKTVKRVVKDVEEGDIILMHDIYASSVEAALRIVDILQEKGYEFVTVDELLLE</sequence>
<dbReference type="PANTHER" id="PTHR10587:SF133">
    <property type="entry name" value="CHITIN DEACETYLASE 1-RELATED"/>
    <property type="match status" value="1"/>
</dbReference>
<dbReference type="SUPFAM" id="SSF88713">
    <property type="entry name" value="Glycoside hydrolase/deacetylase"/>
    <property type="match status" value="1"/>
</dbReference>
<protein>
    <submittedName>
        <fullName evidence="4">Peptidoglycan-N-acetylglucosamine deacetylase</fullName>
        <ecNumber evidence="4">3.5.1.104</ecNumber>
    </submittedName>
</protein>
<keyword evidence="2 4" id="KW-0378">Hydrolase</keyword>
<gene>
    <name evidence="4" type="primary">pgdA</name>
    <name evidence="4" type="ORF">BHLFYP23_00101</name>
</gene>
<evidence type="ECO:0000256" key="2">
    <source>
        <dbReference type="ARBA" id="ARBA00022801"/>
    </source>
</evidence>
<dbReference type="GO" id="GO:0046872">
    <property type="term" value="F:metal ion binding"/>
    <property type="evidence" value="ECO:0007669"/>
    <property type="project" value="UniProtKB-KW"/>
</dbReference>
<dbReference type="RefSeq" id="WP_004223176.1">
    <property type="nucleotide sequence ID" value="NZ_CACRSY010000012.1"/>
</dbReference>
<dbReference type="PROSITE" id="PS51677">
    <property type="entry name" value="NODB"/>
    <property type="match status" value="1"/>
</dbReference>
<name>A0A6N2TU91_BLAHA</name>
<dbReference type="InterPro" id="IPR050248">
    <property type="entry name" value="Polysacc_deacetylase_ArnD"/>
</dbReference>
<proteinExistence type="predicted"/>